<name>A0A7X1NVK0_9DEIO</name>
<keyword evidence="2" id="KW-1185">Reference proteome</keyword>
<evidence type="ECO:0000313" key="1">
    <source>
        <dbReference type="EMBL" id="MPY66571.1"/>
    </source>
</evidence>
<evidence type="ECO:0000313" key="2">
    <source>
        <dbReference type="Proteomes" id="UP000484842"/>
    </source>
</evidence>
<protein>
    <recommendedName>
        <fullName evidence="3">DUF4388 domain-containing protein</fullName>
    </recommendedName>
</protein>
<comment type="caution">
    <text evidence="1">The sequence shown here is derived from an EMBL/GenBank/DDBJ whole genome shotgun (WGS) entry which is preliminary data.</text>
</comment>
<accession>A0A7X1NVK0</accession>
<dbReference type="Proteomes" id="UP000484842">
    <property type="component" value="Unassembled WGS sequence"/>
</dbReference>
<organism evidence="1 2">
    <name type="scientific">Deinococcus terrestris</name>
    <dbReference type="NCBI Taxonomy" id="2651870"/>
    <lineage>
        <taxon>Bacteria</taxon>
        <taxon>Thermotogati</taxon>
        <taxon>Deinococcota</taxon>
        <taxon>Deinococci</taxon>
        <taxon>Deinococcales</taxon>
        <taxon>Deinococcaceae</taxon>
        <taxon>Deinococcus</taxon>
    </lineage>
</organism>
<sequence>MALFGDLQDHALPDLLKVLAVQTGTLYFHEAYQGRTLELTVTRGQLRALYLDGFPVMEAGRARGVLLELAAQGRGAFEFQRREHAAGALLFYELPLGSVLNTEVTAPTEHLPHPETRFVAVPGTLSVPAPLAGTWAVLRPVLERGASAADLTRQVGWSEQDLRAALYRLRAANLVAPLRAAAAPGPVTAVDTAPVTAVSAPLVQRLLGALRRLGGGGVRA</sequence>
<gene>
    <name evidence="1" type="ORF">F8S09_07660</name>
</gene>
<dbReference type="AlphaFoldDB" id="A0A7X1NVK0"/>
<dbReference type="EMBL" id="WBSL01000002">
    <property type="protein sequence ID" value="MPY66571.1"/>
    <property type="molecule type" value="Genomic_DNA"/>
</dbReference>
<reference evidence="1 2" key="1">
    <citation type="submission" date="2019-10" db="EMBL/GenBank/DDBJ databases">
        <title>Deinococcus sp. isolated from soil.</title>
        <authorList>
            <person name="Li Y."/>
            <person name="Wang J."/>
        </authorList>
    </citation>
    <scope>NUCLEOTIDE SEQUENCE [LARGE SCALE GENOMIC DNA]</scope>
    <source>
        <strain evidence="1 2">SDU3-2</strain>
    </source>
</reference>
<dbReference type="RefSeq" id="WP_152870752.1">
    <property type="nucleotide sequence ID" value="NZ_WBSL01000002.1"/>
</dbReference>
<proteinExistence type="predicted"/>
<evidence type="ECO:0008006" key="3">
    <source>
        <dbReference type="Google" id="ProtNLM"/>
    </source>
</evidence>